<evidence type="ECO:0000313" key="2">
    <source>
        <dbReference type="Proteomes" id="UP001162164"/>
    </source>
</evidence>
<keyword evidence="2" id="KW-1185">Reference proteome</keyword>
<accession>A0ABQ9JF44</accession>
<reference evidence="1" key="1">
    <citation type="journal article" date="2023" name="Insect Mol. Biol.">
        <title>Genome sequencing provides insights into the evolution of gene families encoding plant cell wall-degrading enzymes in longhorned beetles.</title>
        <authorList>
            <person name="Shin N.R."/>
            <person name="Okamura Y."/>
            <person name="Kirsch R."/>
            <person name="Pauchet Y."/>
        </authorList>
    </citation>
    <scope>NUCLEOTIDE SEQUENCE</scope>
    <source>
        <tissue evidence="1">Midgut</tissue>
    </source>
</reference>
<organism evidence="1 2">
    <name type="scientific">Molorchus minor</name>
    <dbReference type="NCBI Taxonomy" id="1323400"/>
    <lineage>
        <taxon>Eukaryota</taxon>
        <taxon>Metazoa</taxon>
        <taxon>Ecdysozoa</taxon>
        <taxon>Arthropoda</taxon>
        <taxon>Hexapoda</taxon>
        <taxon>Insecta</taxon>
        <taxon>Pterygota</taxon>
        <taxon>Neoptera</taxon>
        <taxon>Endopterygota</taxon>
        <taxon>Coleoptera</taxon>
        <taxon>Polyphaga</taxon>
        <taxon>Cucujiformia</taxon>
        <taxon>Chrysomeloidea</taxon>
        <taxon>Cerambycidae</taxon>
        <taxon>Lamiinae</taxon>
        <taxon>Monochamini</taxon>
        <taxon>Molorchus</taxon>
    </lineage>
</organism>
<name>A0ABQ9JF44_9CUCU</name>
<comment type="caution">
    <text evidence="1">The sequence shown here is derived from an EMBL/GenBank/DDBJ whole genome shotgun (WGS) entry which is preliminary data.</text>
</comment>
<gene>
    <name evidence="1" type="ORF">NQ317_011143</name>
</gene>
<proteinExistence type="predicted"/>
<evidence type="ECO:0000313" key="1">
    <source>
        <dbReference type="EMBL" id="KAJ8976635.1"/>
    </source>
</evidence>
<dbReference type="EMBL" id="JAPWTJ010000646">
    <property type="protein sequence ID" value="KAJ8976635.1"/>
    <property type="molecule type" value="Genomic_DNA"/>
</dbReference>
<dbReference type="Proteomes" id="UP001162164">
    <property type="component" value="Unassembled WGS sequence"/>
</dbReference>
<sequence length="81" mass="9427">MVLSRLILNNDASERTRLSKVYITFFGVYSVIQTSMKIGHIMRDIITLDLVFFVEEYISVNMKLLDKRFLLSIDASYMVSI</sequence>
<protein>
    <submittedName>
        <fullName evidence="1">Uncharacterized protein</fullName>
    </submittedName>
</protein>